<dbReference type="EMBL" id="CP011971">
    <property type="protein sequence ID" value="AMN47060.1"/>
    <property type="molecule type" value="Genomic_DNA"/>
</dbReference>
<accession>A0A127FBS5</accession>
<keyword evidence="4" id="KW-0012">Acyltransferase</keyword>
<dbReference type="NCBIfam" id="NF006449">
    <property type="entry name" value="PRK08775.1"/>
    <property type="match status" value="1"/>
</dbReference>
<gene>
    <name evidence="4" type="ORF">ACG33_08120</name>
</gene>
<dbReference type="Proteomes" id="UP000070250">
    <property type="component" value="Chromosome"/>
</dbReference>
<dbReference type="PATRIC" id="fig|465721.4.peg.1729"/>
<dbReference type="STRING" id="465721.ACG33_08120"/>
<sequence length="363" mass="38937">MSLVNQKEGEYAPVPVREGILKLSAPLTLTFGGRLDTVSVAWRVSGNPQAPLVAALGGISAGRAVADVDKTQKGWWGGIIGVGKALDLNQYQVLGIDFLGGSGTTTGPRPGQVDFPSISTTDQAEILRQVLAHVRQSAIPGKGASTGRIHPLAAIIGASYGGMVALAFAQRWPQLVERIVVISAADQPHPLSTAWRSVERAVVRYATARGDGPEGLRLARALAMTTYRSAREFADRFDQPAVRIDGRYQFPVESYLLARGDAYAANYIPEAFVCLSESIDLHRIDASQVRVSTTLVGIVEDQLVPIADMRRLQQRLGGPVRLVELSSLYGHDAFLKETDALRQVFAAALNDNAVALNDNDGES</sequence>
<dbReference type="GO" id="GO:0004414">
    <property type="term" value="F:homoserine O-acetyltransferase activity"/>
    <property type="evidence" value="ECO:0007669"/>
    <property type="project" value="UniProtKB-EC"/>
</dbReference>
<keyword evidence="1 4" id="KW-0808">Transferase</keyword>
<dbReference type="AlphaFoldDB" id="A0A127FBS5"/>
<dbReference type="EC" id="2.3.1.31" evidence="4"/>
<dbReference type="GO" id="GO:0009086">
    <property type="term" value="P:methionine biosynthetic process"/>
    <property type="evidence" value="ECO:0007669"/>
    <property type="project" value="TreeGrafter"/>
</dbReference>
<proteinExistence type="predicted"/>
<dbReference type="InterPro" id="IPR000073">
    <property type="entry name" value="AB_hydrolase_1"/>
</dbReference>
<dbReference type="Gene3D" id="3.40.50.1820">
    <property type="entry name" value="alpha/beta hydrolase"/>
    <property type="match status" value="1"/>
</dbReference>
<dbReference type="GO" id="GO:0009092">
    <property type="term" value="P:homoserine metabolic process"/>
    <property type="evidence" value="ECO:0007669"/>
    <property type="project" value="TreeGrafter"/>
</dbReference>
<keyword evidence="5" id="KW-1185">Reference proteome</keyword>
<feature type="domain" description="AB hydrolase-1" evidence="3">
    <location>
        <begin position="75"/>
        <end position="337"/>
    </location>
</feature>
<dbReference type="Pfam" id="PF00561">
    <property type="entry name" value="Abhydrolase_1"/>
    <property type="match status" value="1"/>
</dbReference>
<dbReference type="RefSeq" id="WP_083536601.1">
    <property type="nucleotide sequence ID" value="NZ_CP011971.1"/>
</dbReference>
<dbReference type="KEGG" id="sdf:ACG33_08120"/>
<dbReference type="PIRSF" id="PIRSF000443">
    <property type="entry name" value="Homoser_Ac_trans"/>
    <property type="match status" value="1"/>
</dbReference>
<evidence type="ECO:0000259" key="3">
    <source>
        <dbReference type="Pfam" id="PF00561"/>
    </source>
</evidence>
<dbReference type="OrthoDB" id="9800754at2"/>
<dbReference type="InterPro" id="IPR029058">
    <property type="entry name" value="AB_hydrolase_fold"/>
</dbReference>
<evidence type="ECO:0000256" key="2">
    <source>
        <dbReference type="PIRSR" id="PIRSR000443-1"/>
    </source>
</evidence>
<evidence type="ECO:0000313" key="5">
    <source>
        <dbReference type="Proteomes" id="UP000070250"/>
    </source>
</evidence>
<protein>
    <submittedName>
        <fullName evidence="4">Homoserine O-acetyltransferase</fullName>
        <ecNumber evidence="4">2.3.1.31</ecNumber>
    </submittedName>
</protein>
<reference evidence="4 5" key="1">
    <citation type="submission" date="2015-06" db="EMBL/GenBank/DDBJ databases">
        <title>A Comprehensive Approach to Explore the Metabolic and Phylogenetic Diversity of Bacterial Steroid Degradation in the Environment: Testosterone as an Example.</title>
        <authorList>
            <person name="Yang F.-C."/>
            <person name="Chen Y.-L."/>
            <person name="Yu C.-P."/>
            <person name="Tang S.-L."/>
            <person name="Wang P.-H."/>
            <person name="Ismail W."/>
            <person name="Wang C.-H."/>
            <person name="Yang C.-Y."/>
            <person name="Chiang Y.-R."/>
        </authorList>
    </citation>
    <scope>NUCLEOTIDE SEQUENCE [LARGE SCALE GENOMIC DNA]</scope>
    <source>
        <strain evidence="4 5">DSM 18526</strain>
    </source>
</reference>
<name>A0A127FBS5_STEDE</name>
<feature type="active site" description="Nucleophile" evidence="2">
    <location>
        <position position="159"/>
    </location>
</feature>
<feature type="active site" evidence="2">
    <location>
        <position position="331"/>
    </location>
</feature>
<evidence type="ECO:0000313" key="4">
    <source>
        <dbReference type="EMBL" id="AMN47060.1"/>
    </source>
</evidence>
<dbReference type="InterPro" id="IPR008220">
    <property type="entry name" value="HAT_MetX-like"/>
</dbReference>
<feature type="active site" evidence="2">
    <location>
        <position position="301"/>
    </location>
</feature>
<evidence type="ECO:0000256" key="1">
    <source>
        <dbReference type="ARBA" id="ARBA00022679"/>
    </source>
</evidence>
<organism evidence="4 5">
    <name type="scientific">Steroidobacter denitrificans</name>
    <dbReference type="NCBI Taxonomy" id="465721"/>
    <lineage>
        <taxon>Bacteria</taxon>
        <taxon>Pseudomonadati</taxon>
        <taxon>Pseudomonadota</taxon>
        <taxon>Gammaproteobacteria</taxon>
        <taxon>Steroidobacterales</taxon>
        <taxon>Steroidobacteraceae</taxon>
        <taxon>Steroidobacter</taxon>
    </lineage>
</organism>
<dbReference type="SUPFAM" id="SSF53474">
    <property type="entry name" value="alpha/beta-Hydrolases"/>
    <property type="match status" value="1"/>
</dbReference>
<dbReference type="PANTHER" id="PTHR32268">
    <property type="entry name" value="HOMOSERINE O-ACETYLTRANSFERASE"/>
    <property type="match status" value="1"/>
</dbReference>
<dbReference type="PANTHER" id="PTHR32268:SF11">
    <property type="entry name" value="HOMOSERINE O-ACETYLTRANSFERASE"/>
    <property type="match status" value="1"/>
</dbReference>